<keyword evidence="14" id="KW-0393">Immunoglobulin domain</keyword>
<sequence>MVLLGSRRQMGKLHHPKNWPCTAMLSLLFIPSISKGVHVTQPAVVLANSRGIASFVCKYELTEKTKEIRVGLLRQMDNQMVEVCASTYLVQNQPVFMDDMLECTGNASGNKLMLTLTGLKASDSGLYICKVELMYPPPYYMGLGNGTQIYVIDPEPCPDSEVMLWILAIVSSALFFYSFLITAVSLNKTLKKRSLLTTGVYVKMPPTEPDHEKQFQPYFIPIN</sequence>
<evidence type="ECO:0000259" key="17">
    <source>
        <dbReference type="Pfam" id="PF07686"/>
    </source>
</evidence>
<keyword evidence="7" id="KW-0732">Signal</keyword>
<evidence type="ECO:0000256" key="2">
    <source>
        <dbReference type="ARBA" id="ARBA00004251"/>
    </source>
</evidence>
<dbReference type="GO" id="GO:0048471">
    <property type="term" value="C:perinuclear region of cytoplasm"/>
    <property type="evidence" value="ECO:0007669"/>
    <property type="project" value="Ensembl"/>
</dbReference>
<dbReference type="GO" id="GO:0098636">
    <property type="term" value="C:protein complex involved in cell adhesion"/>
    <property type="evidence" value="ECO:0007669"/>
    <property type="project" value="Ensembl"/>
</dbReference>
<keyword evidence="19" id="KW-1185">Reference proteome</keyword>
<dbReference type="InterPro" id="IPR013106">
    <property type="entry name" value="Ig_V-set"/>
</dbReference>
<evidence type="ECO:0000256" key="15">
    <source>
        <dbReference type="ARBA" id="ARBA00032097"/>
    </source>
</evidence>
<dbReference type="AlphaFoldDB" id="A0A4X2K520"/>
<dbReference type="GO" id="GO:0005794">
    <property type="term" value="C:Golgi apparatus"/>
    <property type="evidence" value="ECO:0007669"/>
    <property type="project" value="Ensembl"/>
</dbReference>
<dbReference type="OrthoDB" id="9908091at2759"/>
<evidence type="ECO:0000313" key="19">
    <source>
        <dbReference type="Proteomes" id="UP000314987"/>
    </source>
</evidence>
<dbReference type="GO" id="GO:0042129">
    <property type="term" value="P:regulation of T cell proliferation"/>
    <property type="evidence" value="ECO:0007669"/>
    <property type="project" value="InterPro"/>
</dbReference>
<accession>A0A4X2K520</accession>
<dbReference type="PRINTS" id="PR01720">
    <property type="entry name" value="CTLANTIGEN4"/>
</dbReference>
<name>A0A4X2K520_VOMUR</name>
<dbReference type="GO" id="GO:0043065">
    <property type="term" value="P:positive regulation of apoptotic process"/>
    <property type="evidence" value="ECO:0007669"/>
    <property type="project" value="Ensembl"/>
</dbReference>
<reference evidence="18" key="2">
    <citation type="submission" date="2025-08" db="UniProtKB">
        <authorList>
            <consortium name="Ensembl"/>
        </authorList>
    </citation>
    <scope>IDENTIFICATION</scope>
</reference>
<dbReference type="FunFam" id="2.60.40.10:FF:000686">
    <property type="entry name" value="Cytotoxic T-lymphocyte protein 4"/>
    <property type="match status" value="1"/>
</dbReference>
<dbReference type="GeneTree" id="ENSGT00530000063873"/>
<evidence type="ECO:0000256" key="11">
    <source>
        <dbReference type="ARBA" id="ARBA00023136"/>
    </source>
</evidence>
<dbReference type="InterPro" id="IPR013783">
    <property type="entry name" value="Ig-like_fold"/>
</dbReference>
<feature type="domain" description="Immunoglobulin V-set" evidence="17">
    <location>
        <begin position="41"/>
        <end position="151"/>
    </location>
</feature>
<keyword evidence="9 16" id="KW-1133">Transmembrane helix</keyword>
<dbReference type="SMR" id="A0A4X2K520"/>
<evidence type="ECO:0000256" key="9">
    <source>
        <dbReference type="ARBA" id="ARBA00022989"/>
    </source>
</evidence>
<dbReference type="GO" id="GO:0009897">
    <property type="term" value="C:external side of plasma membrane"/>
    <property type="evidence" value="ECO:0007669"/>
    <property type="project" value="Ensembl"/>
</dbReference>
<feature type="transmembrane region" description="Helical" evidence="16">
    <location>
        <begin position="162"/>
        <end position="186"/>
    </location>
</feature>
<proteinExistence type="predicted"/>
<dbReference type="SUPFAM" id="SSF48726">
    <property type="entry name" value="Immunoglobulin"/>
    <property type="match status" value="1"/>
</dbReference>
<dbReference type="OMA" id="QMVEVCA"/>
<dbReference type="GO" id="GO:0050853">
    <property type="term" value="P:B cell receptor signaling pathway"/>
    <property type="evidence" value="ECO:0007669"/>
    <property type="project" value="Ensembl"/>
</dbReference>
<reference evidence="19" key="1">
    <citation type="submission" date="2018-12" db="EMBL/GenBank/DDBJ databases">
        <authorList>
            <person name="Yazar S."/>
        </authorList>
    </citation>
    <scope>NUCLEOTIDE SEQUENCE [LARGE SCALE GENOMIC DNA]</scope>
</reference>
<dbReference type="Proteomes" id="UP000314987">
    <property type="component" value="Unassembled WGS sequence"/>
</dbReference>
<dbReference type="CTD" id="1493"/>
<dbReference type="Pfam" id="PF07686">
    <property type="entry name" value="V-set"/>
    <property type="match status" value="1"/>
</dbReference>
<dbReference type="InterPro" id="IPR040216">
    <property type="entry name" value="CTLA4/CD28"/>
</dbReference>
<gene>
    <name evidence="18" type="primary">CTLA4</name>
</gene>
<keyword evidence="5" id="KW-0597">Phosphoprotein</keyword>
<dbReference type="InterPro" id="IPR008096">
    <property type="entry name" value="CTLA4"/>
</dbReference>
<dbReference type="GO" id="GO:0050852">
    <property type="term" value="P:T cell receptor signaling pathway"/>
    <property type="evidence" value="ECO:0007669"/>
    <property type="project" value="TreeGrafter"/>
</dbReference>
<evidence type="ECO:0000256" key="1">
    <source>
        <dbReference type="ARBA" id="ARBA00002230"/>
    </source>
</evidence>
<keyword evidence="6 16" id="KW-0812">Transmembrane</keyword>
<dbReference type="GO" id="GO:0045334">
    <property type="term" value="C:clathrin-coated endocytic vesicle"/>
    <property type="evidence" value="ECO:0007669"/>
    <property type="project" value="Ensembl"/>
</dbReference>
<dbReference type="GeneID" id="114051253"/>
<keyword evidence="4" id="KW-1003">Cell membrane</keyword>
<comment type="function">
    <text evidence="1">Inhibitory receptor acting as a major negative regulator of T-cell responses. The affinity of CTLA4 for its natural B7 family ligands, CD80 and CD86, is considerably stronger than the affinity of their cognate stimulatory coreceptor CD28.</text>
</comment>
<evidence type="ECO:0000256" key="5">
    <source>
        <dbReference type="ARBA" id="ARBA00022553"/>
    </source>
</evidence>
<reference evidence="18" key="3">
    <citation type="submission" date="2025-09" db="UniProtKB">
        <authorList>
            <consortium name="Ensembl"/>
        </authorList>
    </citation>
    <scope>IDENTIFICATION</scope>
</reference>
<dbReference type="Ensembl" id="ENSVURT00010007975.1">
    <property type="protein sequence ID" value="ENSVURP00010007059.1"/>
    <property type="gene ID" value="ENSVURG00010005475.1"/>
</dbReference>
<dbReference type="GO" id="GO:0030889">
    <property type="term" value="P:negative regulation of B cell proliferation"/>
    <property type="evidence" value="ECO:0007669"/>
    <property type="project" value="Ensembl"/>
</dbReference>
<organism evidence="18 19">
    <name type="scientific">Vombatus ursinus</name>
    <name type="common">Common wombat</name>
    <dbReference type="NCBI Taxonomy" id="29139"/>
    <lineage>
        <taxon>Eukaryota</taxon>
        <taxon>Metazoa</taxon>
        <taxon>Chordata</taxon>
        <taxon>Craniata</taxon>
        <taxon>Vertebrata</taxon>
        <taxon>Euteleostomi</taxon>
        <taxon>Mammalia</taxon>
        <taxon>Metatheria</taxon>
        <taxon>Diprotodontia</taxon>
        <taxon>Vombatidae</taxon>
        <taxon>Vombatus</taxon>
    </lineage>
</organism>
<evidence type="ECO:0000256" key="7">
    <source>
        <dbReference type="ARBA" id="ARBA00022729"/>
    </source>
</evidence>
<keyword evidence="10" id="KW-1064">Adaptive immunity</keyword>
<dbReference type="GO" id="GO:0002250">
    <property type="term" value="P:adaptive immune response"/>
    <property type="evidence" value="ECO:0007669"/>
    <property type="project" value="UniProtKB-KW"/>
</dbReference>
<evidence type="ECO:0000256" key="12">
    <source>
        <dbReference type="ARBA" id="ARBA00023157"/>
    </source>
</evidence>
<keyword evidence="13" id="KW-0325">Glycoprotein</keyword>
<dbReference type="Gene3D" id="2.60.40.10">
    <property type="entry name" value="Immunoglobulins"/>
    <property type="match status" value="1"/>
</dbReference>
<evidence type="ECO:0000313" key="18">
    <source>
        <dbReference type="Ensembl" id="ENSVURP00010007059.1"/>
    </source>
</evidence>
<keyword evidence="12" id="KW-1015">Disulfide bond</keyword>
<dbReference type="InterPro" id="IPR036179">
    <property type="entry name" value="Ig-like_dom_sf"/>
</dbReference>
<evidence type="ECO:0000256" key="8">
    <source>
        <dbReference type="ARBA" id="ARBA00022859"/>
    </source>
</evidence>
<evidence type="ECO:0000256" key="13">
    <source>
        <dbReference type="ARBA" id="ARBA00023180"/>
    </source>
</evidence>
<comment type="subcellular location">
    <subcellularLocation>
        <location evidence="2">Cell membrane</location>
        <topology evidence="2">Single-pass type I membrane protein</topology>
    </subcellularLocation>
</comment>
<dbReference type="RefSeq" id="XP_027729257.1">
    <property type="nucleotide sequence ID" value="XM_027873456.1"/>
</dbReference>
<keyword evidence="11 16" id="KW-0472">Membrane</keyword>
<protein>
    <recommendedName>
        <fullName evidence="3">Cytotoxic T-lymphocyte protein 4</fullName>
    </recommendedName>
    <alternativeName>
        <fullName evidence="15">Cytotoxic T-lymphocyte-associated antigen 4</fullName>
    </alternativeName>
</protein>
<evidence type="ECO:0000256" key="14">
    <source>
        <dbReference type="ARBA" id="ARBA00023319"/>
    </source>
</evidence>
<evidence type="ECO:0000256" key="4">
    <source>
        <dbReference type="ARBA" id="ARBA00022475"/>
    </source>
</evidence>
<evidence type="ECO:0000256" key="10">
    <source>
        <dbReference type="ARBA" id="ARBA00023130"/>
    </source>
</evidence>
<dbReference type="GO" id="GO:0045590">
    <property type="term" value="P:negative regulation of regulatory T cell differentiation"/>
    <property type="evidence" value="ECO:0007669"/>
    <property type="project" value="Ensembl"/>
</dbReference>
<dbReference type="GO" id="GO:0006974">
    <property type="term" value="P:DNA damage response"/>
    <property type="evidence" value="ECO:0007669"/>
    <property type="project" value="Ensembl"/>
</dbReference>
<dbReference type="PANTHER" id="PTHR11494">
    <property type="entry name" value="CYTOTOXIC T-LYMPHOCYTE PROTEIN"/>
    <property type="match status" value="1"/>
</dbReference>
<evidence type="ECO:0000256" key="3">
    <source>
        <dbReference type="ARBA" id="ARBA00016331"/>
    </source>
</evidence>
<dbReference type="STRING" id="29139.ENSVURP00010007059"/>
<dbReference type="PANTHER" id="PTHR11494:SF8">
    <property type="entry name" value="CYTOTOXIC T-LYMPHOCYTE PROTEIN 4"/>
    <property type="match status" value="1"/>
</dbReference>
<evidence type="ECO:0000256" key="6">
    <source>
        <dbReference type="ARBA" id="ARBA00022692"/>
    </source>
</evidence>
<keyword evidence="8" id="KW-0391">Immunity</keyword>
<evidence type="ECO:0000256" key="16">
    <source>
        <dbReference type="SAM" id="Phobius"/>
    </source>
</evidence>